<dbReference type="PROSITE" id="PS50110">
    <property type="entry name" value="RESPONSE_REGULATORY"/>
    <property type="match status" value="1"/>
</dbReference>
<dbReference type="GO" id="GO:0006355">
    <property type="term" value="P:regulation of DNA-templated transcription"/>
    <property type="evidence" value="ECO:0007669"/>
    <property type="project" value="InterPro"/>
</dbReference>
<dbReference type="SUPFAM" id="SSF52172">
    <property type="entry name" value="CheY-like"/>
    <property type="match status" value="1"/>
</dbReference>
<keyword evidence="1 6" id="KW-0597">Phosphoprotein</keyword>
<evidence type="ECO:0000256" key="5">
    <source>
        <dbReference type="ARBA" id="ARBA00023163"/>
    </source>
</evidence>
<evidence type="ECO:0000256" key="4">
    <source>
        <dbReference type="ARBA" id="ARBA00023125"/>
    </source>
</evidence>
<reference evidence="10 11" key="1">
    <citation type="submission" date="2018-06" db="EMBL/GenBank/DDBJ databases">
        <authorList>
            <consortium name="Pathogen Informatics"/>
            <person name="Doyle S."/>
        </authorList>
    </citation>
    <scope>NUCLEOTIDE SEQUENCE [LARGE SCALE GENOMIC DNA]</scope>
    <source>
        <strain evidence="10 11">NCTC10723</strain>
    </source>
</reference>
<dbReference type="Pfam" id="PF00486">
    <property type="entry name" value="Trans_reg_C"/>
    <property type="match status" value="1"/>
</dbReference>
<dbReference type="GO" id="GO:0005829">
    <property type="term" value="C:cytosol"/>
    <property type="evidence" value="ECO:0007669"/>
    <property type="project" value="TreeGrafter"/>
</dbReference>
<gene>
    <name evidence="10" type="primary">copR</name>
    <name evidence="10" type="ORF">NCTC10723_00753</name>
</gene>
<feature type="modified residue" description="4-aspartylphosphate" evidence="6">
    <location>
        <position position="51"/>
    </location>
</feature>
<dbReference type="InterPro" id="IPR001789">
    <property type="entry name" value="Sig_transdc_resp-reg_receiver"/>
</dbReference>
<dbReference type="SMART" id="SM00862">
    <property type="entry name" value="Trans_reg_C"/>
    <property type="match status" value="1"/>
</dbReference>
<dbReference type="OrthoDB" id="9790442at2"/>
<keyword evidence="5" id="KW-0804">Transcription</keyword>
<dbReference type="InterPro" id="IPR001867">
    <property type="entry name" value="OmpR/PhoB-type_DNA-bd"/>
</dbReference>
<dbReference type="AlphaFoldDB" id="A0A377GWD8"/>
<dbReference type="InterPro" id="IPR011006">
    <property type="entry name" value="CheY-like_superfamily"/>
</dbReference>
<keyword evidence="11" id="KW-1185">Reference proteome</keyword>
<evidence type="ECO:0000259" key="8">
    <source>
        <dbReference type="PROSITE" id="PS50110"/>
    </source>
</evidence>
<dbReference type="PANTHER" id="PTHR48111">
    <property type="entry name" value="REGULATOR OF RPOS"/>
    <property type="match status" value="1"/>
</dbReference>
<name>A0A377GWD8_9FUSO</name>
<feature type="DNA-binding region" description="OmpR/PhoB-type" evidence="7">
    <location>
        <begin position="124"/>
        <end position="222"/>
    </location>
</feature>
<proteinExistence type="predicted"/>
<sequence>MRILVVEDEKDLNRIITKKLKVEGYSVDSCYNGEEALLYIDGASYDIILMDIMMPKLNGYETLKKIREKQNSTPVLFLTAKDSIEDRVKGLDLGADDYIVKPFHFDELMARIRVMIRRSHGSLSNEIKIANLVMDCNKRIVKRGDKEIDLSAKEFAILEYMIQNQGIVLSREKLEEHIWNYDYQGASNMIDVYIRYLRIKMDNDFEPKLIHTVRGVGYVLKEKENN</sequence>
<evidence type="ECO:0000256" key="6">
    <source>
        <dbReference type="PROSITE-ProRule" id="PRU00169"/>
    </source>
</evidence>
<accession>A0A377GWD8</accession>
<dbReference type="Gene3D" id="1.10.10.10">
    <property type="entry name" value="Winged helix-like DNA-binding domain superfamily/Winged helix DNA-binding domain"/>
    <property type="match status" value="1"/>
</dbReference>
<feature type="domain" description="OmpR/PhoB-type" evidence="9">
    <location>
        <begin position="124"/>
        <end position="222"/>
    </location>
</feature>
<dbReference type="CDD" id="cd17625">
    <property type="entry name" value="REC_OmpR_DrrD-like"/>
    <property type="match status" value="1"/>
</dbReference>
<keyword evidence="4 7" id="KW-0238">DNA-binding</keyword>
<evidence type="ECO:0000256" key="2">
    <source>
        <dbReference type="ARBA" id="ARBA00023012"/>
    </source>
</evidence>
<protein>
    <submittedName>
        <fullName evidence="10">Transcriptional activator protein CopR</fullName>
    </submittedName>
</protein>
<evidence type="ECO:0000313" key="10">
    <source>
        <dbReference type="EMBL" id="STO31307.1"/>
    </source>
</evidence>
<dbReference type="SMART" id="SM00448">
    <property type="entry name" value="REC"/>
    <property type="match status" value="1"/>
</dbReference>
<dbReference type="GO" id="GO:0000976">
    <property type="term" value="F:transcription cis-regulatory region binding"/>
    <property type="evidence" value="ECO:0007669"/>
    <property type="project" value="TreeGrafter"/>
</dbReference>
<dbReference type="EMBL" id="UGGU01000003">
    <property type="protein sequence ID" value="STO31307.1"/>
    <property type="molecule type" value="Genomic_DNA"/>
</dbReference>
<dbReference type="GO" id="GO:0000156">
    <property type="term" value="F:phosphorelay response regulator activity"/>
    <property type="evidence" value="ECO:0007669"/>
    <property type="project" value="TreeGrafter"/>
</dbReference>
<dbReference type="Gene3D" id="3.40.50.2300">
    <property type="match status" value="1"/>
</dbReference>
<evidence type="ECO:0000256" key="1">
    <source>
        <dbReference type="ARBA" id="ARBA00022553"/>
    </source>
</evidence>
<dbReference type="InterPro" id="IPR036388">
    <property type="entry name" value="WH-like_DNA-bd_sf"/>
</dbReference>
<evidence type="ECO:0000259" key="9">
    <source>
        <dbReference type="PROSITE" id="PS51755"/>
    </source>
</evidence>
<organism evidence="10 11">
    <name type="scientific">Fusobacterium necrogenes</name>
    <dbReference type="NCBI Taxonomy" id="858"/>
    <lineage>
        <taxon>Bacteria</taxon>
        <taxon>Fusobacteriati</taxon>
        <taxon>Fusobacteriota</taxon>
        <taxon>Fusobacteriia</taxon>
        <taxon>Fusobacteriales</taxon>
        <taxon>Fusobacteriaceae</taxon>
        <taxon>Fusobacterium</taxon>
    </lineage>
</organism>
<keyword evidence="3" id="KW-0805">Transcription regulation</keyword>
<feature type="domain" description="Response regulatory" evidence="8">
    <location>
        <begin position="2"/>
        <end position="116"/>
    </location>
</feature>
<dbReference type="InterPro" id="IPR039420">
    <property type="entry name" value="WalR-like"/>
</dbReference>
<dbReference type="CDD" id="cd00383">
    <property type="entry name" value="trans_reg_C"/>
    <property type="match status" value="1"/>
</dbReference>
<evidence type="ECO:0000256" key="3">
    <source>
        <dbReference type="ARBA" id="ARBA00023015"/>
    </source>
</evidence>
<dbReference type="Proteomes" id="UP000255328">
    <property type="component" value="Unassembled WGS sequence"/>
</dbReference>
<dbReference type="GO" id="GO:0032993">
    <property type="term" value="C:protein-DNA complex"/>
    <property type="evidence" value="ECO:0007669"/>
    <property type="project" value="TreeGrafter"/>
</dbReference>
<keyword evidence="2" id="KW-0902">Two-component regulatory system</keyword>
<evidence type="ECO:0000313" key="11">
    <source>
        <dbReference type="Proteomes" id="UP000255328"/>
    </source>
</evidence>
<dbReference type="Pfam" id="PF00072">
    <property type="entry name" value="Response_reg"/>
    <property type="match status" value="1"/>
</dbReference>
<evidence type="ECO:0000256" key="7">
    <source>
        <dbReference type="PROSITE-ProRule" id="PRU01091"/>
    </source>
</evidence>
<dbReference type="FunFam" id="3.40.50.2300:FF:000001">
    <property type="entry name" value="DNA-binding response regulator PhoB"/>
    <property type="match status" value="1"/>
</dbReference>
<dbReference type="PANTHER" id="PTHR48111:SF22">
    <property type="entry name" value="REGULATOR OF RPOS"/>
    <property type="match status" value="1"/>
</dbReference>
<dbReference type="PROSITE" id="PS51755">
    <property type="entry name" value="OMPR_PHOB"/>
    <property type="match status" value="1"/>
</dbReference>
<dbReference type="FunFam" id="1.10.10.10:FF:000005">
    <property type="entry name" value="Two-component system response regulator"/>
    <property type="match status" value="1"/>
</dbReference>
<dbReference type="Gene3D" id="6.10.250.690">
    <property type="match status" value="1"/>
</dbReference>
<dbReference type="RefSeq" id="WP_115269504.1">
    <property type="nucleotide sequence ID" value="NZ_UGGU01000003.1"/>
</dbReference>